<accession>A0AAV3RWL9</accession>
<evidence type="ECO:0000313" key="2">
    <source>
        <dbReference type="Proteomes" id="UP001454036"/>
    </source>
</evidence>
<organism evidence="1 2">
    <name type="scientific">Lithospermum erythrorhizon</name>
    <name type="common">Purple gromwell</name>
    <name type="synonym">Lithospermum officinale var. erythrorhizon</name>
    <dbReference type="NCBI Taxonomy" id="34254"/>
    <lineage>
        <taxon>Eukaryota</taxon>
        <taxon>Viridiplantae</taxon>
        <taxon>Streptophyta</taxon>
        <taxon>Embryophyta</taxon>
        <taxon>Tracheophyta</taxon>
        <taxon>Spermatophyta</taxon>
        <taxon>Magnoliopsida</taxon>
        <taxon>eudicotyledons</taxon>
        <taxon>Gunneridae</taxon>
        <taxon>Pentapetalae</taxon>
        <taxon>asterids</taxon>
        <taxon>lamiids</taxon>
        <taxon>Boraginales</taxon>
        <taxon>Boraginaceae</taxon>
        <taxon>Boraginoideae</taxon>
        <taxon>Lithospermeae</taxon>
        <taxon>Lithospermum</taxon>
    </lineage>
</organism>
<name>A0AAV3RWL9_LITER</name>
<proteinExistence type="predicted"/>
<protein>
    <submittedName>
        <fullName evidence="1">Uncharacterized protein</fullName>
    </submittedName>
</protein>
<dbReference type="Proteomes" id="UP001454036">
    <property type="component" value="Unassembled WGS sequence"/>
</dbReference>
<gene>
    <name evidence="1" type="ORF">LIER_33414</name>
</gene>
<keyword evidence="2" id="KW-1185">Reference proteome</keyword>
<comment type="caution">
    <text evidence="1">The sequence shown here is derived from an EMBL/GenBank/DDBJ whole genome shotgun (WGS) entry which is preliminary data.</text>
</comment>
<reference evidence="1 2" key="1">
    <citation type="submission" date="2024-01" db="EMBL/GenBank/DDBJ databases">
        <title>The complete chloroplast genome sequence of Lithospermum erythrorhizon: insights into the phylogenetic relationship among Boraginaceae species and the maternal lineages of purple gromwells.</title>
        <authorList>
            <person name="Okada T."/>
            <person name="Watanabe K."/>
        </authorList>
    </citation>
    <scope>NUCLEOTIDE SEQUENCE [LARGE SCALE GENOMIC DNA]</scope>
</reference>
<sequence>MELDVTGLVGCPKEGLSDPINCFLPPTQPGEKTGSSQALIRLNGIHISFVWSRREKAGGTGLCLFYYITEKSILVMIDPRPSLVPGELGLLSKQS</sequence>
<dbReference type="EMBL" id="BAABME010013397">
    <property type="protein sequence ID" value="GAA0186126.1"/>
    <property type="molecule type" value="Genomic_DNA"/>
</dbReference>
<dbReference type="AlphaFoldDB" id="A0AAV3RWL9"/>
<evidence type="ECO:0000313" key="1">
    <source>
        <dbReference type="EMBL" id="GAA0186126.1"/>
    </source>
</evidence>